<dbReference type="EMBL" id="JAGIOO010000001">
    <property type="protein sequence ID" value="MBP2472386.1"/>
    <property type="molecule type" value="Genomic_DNA"/>
</dbReference>
<reference evidence="2 3" key="1">
    <citation type="submission" date="2021-03" db="EMBL/GenBank/DDBJ databases">
        <title>Sequencing the genomes of 1000 actinobacteria strains.</title>
        <authorList>
            <person name="Klenk H.-P."/>
        </authorList>
    </citation>
    <scope>NUCLEOTIDE SEQUENCE [LARGE SCALE GENOMIC DNA]</scope>
    <source>
        <strain evidence="2 3">DSM 44580</strain>
    </source>
</reference>
<keyword evidence="3" id="KW-1185">Reference proteome</keyword>
<dbReference type="SMART" id="SM00347">
    <property type="entry name" value="HTH_MARR"/>
    <property type="match status" value="1"/>
</dbReference>
<dbReference type="Pfam" id="PF12802">
    <property type="entry name" value="MarR_2"/>
    <property type="match status" value="1"/>
</dbReference>
<dbReference type="SUPFAM" id="SSF46785">
    <property type="entry name" value="Winged helix' DNA-binding domain"/>
    <property type="match status" value="1"/>
</dbReference>
<organism evidence="2 3">
    <name type="scientific">Crossiella equi</name>
    <dbReference type="NCBI Taxonomy" id="130796"/>
    <lineage>
        <taxon>Bacteria</taxon>
        <taxon>Bacillati</taxon>
        <taxon>Actinomycetota</taxon>
        <taxon>Actinomycetes</taxon>
        <taxon>Pseudonocardiales</taxon>
        <taxon>Pseudonocardiaceae</taxon>
        <taxon>Crossiella</taxon>
    </lineage>
</organism>
<name>A0ABS5A7U7_9PSEU</name>
<protein>
    <submittedName>
        <fullName evidence="2">DNA-binding MarR family transcriptional regulator</fullName>
    </submittedName>
</protein>
<dbReference type="PANTHER" id="PTHR33164:SF43">
    <property type="entry name" value="HTH-TYPE TRANSCRIPTIONAL REPRESSOR YETL"/>
    <property type="match status" value="1"/>
</dbReference>
<proteinExistence type="predicted"/>
<dbReference type="InterPro" id="IPR036390">
    <property type="entry name" value="WH_DNA-bd_sf"/>
</dbReference>
<gene>
    <name evidence="2" type="ORF">JOF53_001258</name>
</gene>
<dbReference type="Gene3D" id="1.10.10.10">
    <property type="entry name" value="Winged helix-like DNA-binding domain superfamily/Winged helix DNA-binding domain"/>
    <property type="match status" value="1"/>
</dbReference>
<dbReference type="InterPro" id="IPR039422">
    <property type="entry name" value="MarR/SlyA-like"/>
</dbReference>
<dbReference type="PROSITE" id="PS50995">
    <property type="entry name" value="HTH_MARR_2"/>
    <property type="match status" value="1"/>
</dbReference>
<evidence type="ECO:0000313" key="2">
    <source>
        <dbReference type="EMBL" id="MBP2472386.1"/>
    </source>
</evidence>
<keyword evidence="2" id="KW-0238">DNA-binding</keyword>
<sequence length="144" mass="16000">MGGRRQALRYEDTLGYRVHRAEQAICARKVEVLRQLELTVAQEQVLAFLLGGVEKSATQLGREANVTSQTMTGVLSGLETRGLVTRRPSPDHGRVRLYSLTDPGRAVAQQANELVMAYECELLGRLAPEEREILAKALERIAEK</sequence>
<dbReference type="Proteomes" id="UP001519363">
    <property type="component" value="Unassembled WGS sequence"/>
</dbReference>
<dbReference type="PANTHER" id="PTHR33164">
    <property type="entry name" value="TRANSCRIPTIONAL REGULATOR, MARR FAMILY"/>
    <property type="match status" value="1"/>
</dbReference>
<dbReference type="InterPro" id="IPR036388">
    <property type="entry name" value="WH-like_DNA-bd_sf"/>
</dbReference>
<dbReference type="RefSeq" id="WP_086785378.1">
    <property type="nucleotide sequence ID" value="NZ_JAGIOO010000001.1"/>
</dbReference>
<feature type="domain" description="HTH marR-type" evidence="1">
    <location>
        <begin position="11"/>
        <end position="143"/>
    </location>
</feature>
<dbReference type="PRINTS" id="PR00598">
    <property type="entry name" value="HTHMARR"/>
</dbReference>
<dbReference type="InterPro" id="IPR000835">
    <property type="entry name" value="HTH_MarR-typ"/>
</dbReference>
<dbReference type="GO" id="GO:0003677">
    <property type="term" value="F:DNA binding"/>
    <property type="evidence" value="ECO:0007669"/>
    <property type="project" value="UniProtKB-KW"/>
</dbReference>
<comment type="caution">
    <text evidence="2">The sequence shown here is derived from an EMBL/GenBank/DDBJ whole genome shotgun (WGS) entry which is preliminary data.</text>
</comment>
<evidence type="ECO:0000259" key="1">
    <source>
        <dbReference type="PROSITE" id="PS50995"/>
    </source>
</evidence>
<accession>A0ABS5A7U7</accession>
<evidence type="ECO:0000313" key="3">
    <source>
        <dbReference type="Proteomes" id="UP001519363"/>
    </source>
</evidence>